<comment type="caution">
    <text evidence="2">The sequence shown here is derived from an EMBL/GenBank/DDBJ whole genome shotgun (WGS) entry which is preliminary data.</text>
</comment>
<dbReference type="InterPro" id="IPR012337">
    <property type="entry name" value="RNaseH-like_sf"/>
</dbReference>
<dbReference type="SUPFAM" id="SSF53098">
    <property type="entry name" value="Ribonuclease H-like"/>
    <property type="match status" value="1"/>
</dbReference>
<dbReference type="Pfam" id="PF00665">
    <property type="entry name" value="rve"/>
    <property type="match status" value="1"/>
</dbReference>
<dbReference type="GO" id="GO:0015074">
    <property type="term" value="P:DNA integration"/>
    <property type="evidence" value="ECO:0007669"/>
    <property type="project" value="InterPro"/>
</dbReference>
<dbReference type="InterPro" id="IPR036397">
    <property type="entry name" value="RNaseH_sf"/>
</dbReference>
<sequence>MDFTLLEKSSDGRENVLVLTDVFTKFTVAVPTRDQKATTVAKVLVKEWFQKFGIPARIHSDRGRSFEGEVIRELCTLYGISKSRTTPYHSQGNAQCERFNRTLHNLLRTLPPEKKRRWTENLSEVIYVYNCTPHASTGFSPFELLFGQKPKLPVDFLLGISQNEKFQSQTDWVHTHQERLATAHDIAMKALKQAAAERKVRHDGSVKADDLKVGDLVLLRNHPLGRKKIQDRSGSKRNLE</sequence>
<dbReference type="FunFam" id="3.30.420.10:FF:000032">
    <property type="entry name" value="Retrovirus-related Pol polyprotein from transposon 297-like Protein"/>
    <property type="match status" value="1"/>
</dbReference>
<proteinExistence type="predicted"/>
<dbReference type="PANTHER" id="PTHR37984:SF15">
    <property type="entry name" value="INTEGRASE CATALYTIC DOMAIN-CONTAINING PROTEIN"/>
    <property type="match status" value="1"/>
</dbReference>
<dbReference type="PANTHER" id="PTHR37984">
    <property type="entry name" value="PROTEIN CBG26694"/>
    <property type="match status" value="1"/>
</dbReference>
<dbReference type="Proteomes" id="UP001374579">
    <property type="component" value="Unassembled WGS sequence"/>
</dbReference>
<dbReference type="PROSITE" id="PS50994">
    <property type="entry name" value="INTEGRASE"/>
    <property type="match status" value="1"/>
</dbReference>
<protein>
    <recommendedName>
        <fullName evidence="1">Integrase catalytic domain-containing protein</fullName>
    </recommendedName>
</protein>
<name>A0AAN9FZH1_9CAEN</name>
<keyword evidence="3" id="KW-1185">Reference proteome</keyword>
<dbReference type="InterPro" id="IPR050951">
    <property type="entry name" value="Retrovirus_Pol_polyprotein"/>
</dbReference>
<dbReference type="InterPro" id="IPR001584">
    <property type="entry name" value="Integrase_cat-core"/>
</dbReference>
<evidence type="ECO:0000259" key="1">
    <source>
        <dbReference type="PROSITE" id="PS50994"/>
    </source>
</evidence>
<dbReference type="EMBL" id="JBAMIC010004070">
    <property type="protein sequence ID" value="KAK7088655.1"/>
    <property type="molecule type" value="Genomic_DNA"/>
</dbReference>
<reference evidence="2 3" key="1">
    <citation type="submission" date="2024-02" db="EMBL/GenBank/DDBJ databases">
        <title>Chromosome-scale genome assembly of the rough periwinkle Littorina saxatilis.</title>
        <authorList>
            <person name="De Jode A."/>
            <person name="Faria R."/>
            <person name="Formenti G."/>
            <person name="Sims Y."/>
            <person name="Smith T.P."/>
            <person name="Tracey A."/>
            <person name="Wood J.M.D."/>
            <person name="Zagrodzka Z.B."/>
            <person name="Johannesson K."/>
            <person name="Butlin R.K."/>
            <person name="Leder E.H."/>
        </authorList>
    </citation>
    <scope>NUCLEOTIDE SEQUENCE [LARGE SCALE GENOMIC DNA]</scope>
    <source>
        <strain evidence="2">Snail1</strain>
        <tissue evidence="2">Muscle</tissue>
    </source>
</reference>
<feature type="domain" description="Integrase catalytic" evidence="1">
    <location>
        <begin position="1"/>
        <end position="149"/>
    </location>
</feature>
<dbReference type="AlphaFoldDB" id="A0AAN9FZH1"/>
<dbReference type="GO" id="GO:0003676">
    <property type="term" value="F:nucleic acid binding"/>
    <property type="evidence" value="ECO:0007669"/>
    <property type="project" value="InterPro"/>
</dbReference>
<dbReference type="Gene3D" id="3.30.420.10">
    <property type="entry name" value="Ribonuclease H-like superfamily/Ribonuclease H"/>
    <property type="match status" value="1"/>
</dbReference>
<gene>
    <name evidence="2" type="ORF">V1264_022554</name>
</gene>
<evidence type="ECO:0000313" key="2">
    <source>
        <dbReference type="EMBL" id="KAK7088655.1"/>
    </source>
</evidence>
<evidence type="ECO:0000313" key="3">
    <source>
        <dbReference type="Proteomes" id="UP001374579"/>
    </source>
</evidence>
<accession>A0AAN9FZH1</accession>
<organism evidence="2 3">
    <name type="scientific">Littorina saxatilis</name>
    <dbReference type="NCBI Taxonomy" id="31220"/>
    <lineage>
        <taxon>Eukaryota</taxon>
        <taxon>Metazoa</taxon>
        <taxon>Spiralia</taxon>
        <taxon>Lophotrochozoa</taxon>
        <taxon>Mollusca</taxon>
        <taxon>Gastropoda</taxon>
        <taxon>Caenogastropoda</taxon>
        <taxon>Littorinimorpha</taxon>
        <taxon>Littorinoidea</taxon>
        <taxon>Littorinidae</taxon>
        <taxon>Littorina</taxon>
    </lineage>
</organism>